<sequence length="210" mass="24347">MISKKDQLLNLINLSNIAKSNNEDQMDIDQNEELNIAIQLAVVLYQLETNSSLWTIATLFRKKVNQEFEDLGFPIAIGAINETHIPLNKALSKINKNIYISRKYQYGIYLQEIVDHKGYFISYNIGWPASVHDAKIMTPFKDPQSLNAEKQKYYNTIHSKARVVIKQAFGRLKARFSFLKEMRLKDTTKETKIINIALILHNFIEKNNNK</sequence>
<evidence type="ECO:0000313" key="1">
    <source>
        <dbReference type="EMBL" id="CAG8470107.1"/>
    </source>
</evidence>
<proteinExistence type="predicted"/>
<dbReference type="Proteomes" id="UP000789920">
    <property type="component" value="Unassembled WGS sequence"/>
</dbReference>
<name>A0ACA9KFE9_9GLOM</name>
<dbReference type="EMBL" id="CAJVQC010000422">
    <property type="protein sequence ID" value="CAG8470107.1"/>
    <property type="molecule type" value="Genomic_DNA"/>
</dbReference>
<evidence type="ECO:0000313" key="2">
    <source>
        <dbReference type="Proteomes" id="UP000789920"/>
    </source>
</evidence>
<protein>
    <submittedName>
        <fullName evidence="1">18359_t:CDS:1</fullName>
    </submittedName>
</protein>
<accession>A0ACA9KFE9</accession>
<gene>
    <name evidence="1" type="ORF">RPERSI_LOCUS540</name>
</gene>
<organism evidence="1 2">
    <name type="scientific">Racocetra persica</name>
    <dbReference type="NCBI Taxonomy" id="160502"/>
    <lineage>
        <taxon>Eukaryota</taxon>
        <taxon>Fungi</taxon>
        <taxon>Fungi incertae sedis</taxon>
        <taxon>Mucoromycota</taxon>
        <taxon>Glomeromycotina</taxon>
        <taxon>Glomeromycetes</taxon>
        <taxon>Diversisporales</taxon>
        <taxon>Gigasporaceae</taxon>
        <taxon>Racocetra</taxon>
    </lineage>
</organism>
<comment type="caution">
    <text evidence="1">The sequence shown here is derived from an EMBL/GenBank/DDBJ whole genome shotgun (WGS) entry which is preliminary data.</text>
</comment>
<reference evidence="1" key="1">
    <citation type="submission" date="2021-06" db="EMBL/GenBank/DDBJ databases">
        <authorList>
            <person name="Kallberg Y."/>
            <person name="Tangrot J."/>
            <person name="Rosling A."/>
        </authorList>
    </citation>
    <scope>NUCLEOTIDE SEQUENCE</scope>
    <source>
        <strain evidence="1">MA461A</strain>
    </source>
</reference>
<keyword evidence="2" id="KW-1185">Reference proteome</keyword>